<gene>
    <name evidence="3" type="ORF">COW97_03670</name>
</gene>
<dbReference type="InterPro" id="IPR036263">
    <property type="entry name" value="Chorismate_II_sf"/>
</dbReference>
<dbReference type="PANTHER" id="PTHR38041:SF1">
    <property type="entry name" value="CHORISMATE MUTASE"/>
    <property type="match status" value="1"/>
</dbReference>
<dbReference type="GO" id="GO:0004106">
    <property type="term" value="F:chorismate mutase activity"/>
    <property type="evidence" value="ECO:0007669"/>
    <property type="project" value="InterPro"/>
</dbReference>
<dbReference type="Gene3D" id="1.20.59.10">
    <property type="entry name" value="Chorismate mutase"/>
    <property type="match status" value="1"/>
</dbReference>
<dbReference type="PANTHER" id="PTHR38041">
    <property type="entry name" value="CHORISMATE MUTASE"/>
    <property type="match status" value="1"/>
</dbReference>
<dbReference type="SUPFAM" id="SSF48600">
    <property type="entry name" value="Chorismate mutase II"/>
    <property type="match status" value="1"/>
</dbReference>
<evidence type="ECO:0000313" key="3">
    <source>
        <dbReference type="EMBL" id="PIP63223.1"/>
    </source>
</evidence>
<accession>A0A2H0BZU2</accession>
<dbReference type="EMBL" id="PCTC01000078">
    <property type="protein sequence ID" value="PIP63223.1"/>
    <property type="molecule type" value="Genomic_DNA"/>
</dbReference>
<comment type="caution">
    <text evidence="3">The sequence shown here is derived from an EMBL/GenBank/DDBJ whole genome shotgun (WGS) entry which is preliminary data.</text>
</comment>
<sequence>RKQIDEIDEQIVNLLAKRMQVVEKVGQYKKENNLPPLDNSRWQKVIESKKGFMKKIWKIIHDEALKVEKQIL</sequence>
<dbReference type="Pfam" id="PF01817">
    <property type="entry name" value="CM_2"/>
    <property type="match status" value="1"/>
</dbReference>
<feature type="domain" description="Chorismate mutase" evidence="2">
    <location>
        <begin position="1"/>
        <end position="72"/>
    </location>
</feature>
<dbReference type="GO" id="GO:0009697">
    <property type="term" value="P:salicylic acid biosynthetic process"/>
    <property type="evidence" value="ECO:0007669"/>
    <property type="project" value="TreeGrafter"/>
</dbReference>
<evidence type="ECO:0000259" key="2">
    <source>
        <dbReference type="PROSITE" id="PS51168"/>
    </source>
</evidence>
<dbReference type="InterPro" id="IPR051331">
    <property type="entry name" value="Chorismate_mutase-related"/>
</dbReference>
<evidence type="ECO:0000313" key="4">
    <source>
        <dbReference type="Proteomes" id="UP000229699"/>
    </source>
</evidence>
<dbReference type="Proteomes" id="UP000229699">
    <property type="component" value="Unassembled WGS sequence"/>
</dbReference>
<protein>
    <submittedName>
        <fullName evidence="3">3-deoxy-7-phosphoheptulonate synthase</fullName>
    </submittedName>
</protein>
<dbReference type="GO" id="GO:0046417">
    <property type="term" value="P:chorismate metabolic process"/>
    <property type="evidence" value="ECO:0007669"/>
    <property type="project" value="InterPro"/>
</dbReference>
<dbReference type="InterPro" id="IPR036979">
    <property type="entry name" value="CM_dom_sf"/>
</dbReference>
<name>A0A2H0BZU2_9BACT</name>
<organism evidence="3 4">
    <name type="scientific">Candidatus Roizmanbacteria bacterium CG22_combo_CG10-13_8_21_14_all_34_12</name>
    <dbReference type="NCBI Taxonomy" id="1974860"/>
    <lineage>
        <taxon>Bacteria</taxon>
        <taxon>Candidatus Roizmaniibacteriota</taxon>
    </lineage>
</organism>
<dbReference type="AlphaFoldDB" id="A0A2H0BZU2"/>
<dbReference type="SMART" id="SM00830">
    <property type="entry name" value="CM_2"/>
    <property type="match status" value="1"/>
</dbReference>
<dbReference type="InterPro" id="IPR002701">
    <property type="entry name" value="CM_II_prokaryot"/>
</dbReference>
<reference evidence="3 4" key="1">
    <citation type="submission" date="2017-09" db="EMBL/GenBank/DDBJ databases">
        <title>Depth-based differentiation of microbial function through sediment-hosted aquifers and enrichment of novel symbionts in the deep terrestrial subsurface.</title>
        <authorList>
            <person name="Probst A.J."/>
            <person name="Ladd B."/>
            <person name="Jarett J.K."/>
            <person name="Geller-Mcgrath D.E."/>
            <person name="Sieber C.M."/>
            <person name="Emerson J.B."/>
            <person name="Anantharaman K."/>
            <person name="Thomas B.C."/>
            <person name="Malmstrom R."/>
            <person name="Stieglmeier M."/>
            <person name="Klingl A."/>
            <person name="Woyke T."/>
            <person name="Ryan C.M."/>
            <person name="Banfield J.F."/>
        </authorList>
    </citation>
    <scope>NUCLEOTIDE SEQUENCE [LARGE SCALE GENOMIC DNA]</scope>
    <source>
        <strain evidence="3">CG22_combo_CG10-13_8_21_14_all_34_12</strain>
    </source>
</reference>
<evidence type="ECO:0000256" key="1">
    <source>
        <dbReference type="ARBA" id="ARBA00023235"/>
    </source>
</evidence>
<feature type="non-terminal residue" evidence="3">
    <location>
        <position position="1"/>
    </location>
</feature>
<dbReference type="PROSITE" id="PS51168">
    <property type="entry name" value="CHORISMATE_MUT_2"/>
    <property type="match status" value="1"/>
</dbReference>
<keyword evidence="1" id="KW-0413">Isomerase</keyword>
<proteinExistence type="predicted"/>